<dbReference type="RefSeq" id="WP_285187842.1">
    <property type="nucleotide sequence ID" value="NZ_CP126981.1"/>
</dbReference>
<evidence type="ECO:0000313" key="1">
    <source>
        <dbReference type="EMBL" id="WIM87899.1"/>
    </source>
</evidence>
<evidence type="ECO:0000313" key="2">
    <source>
        <dbReference type="Proteomes" id="UP001236585"/>
    </source>
</evidence>
<proteinExistence type="predicted"/>
<name>A0ABY8VYM8_9MYCO</name>
<protein>
    <submittedName>
        <fullName evidence="1">Uncharacterized protein</fullName>
    </submittedName>
</protein>
<dbReference type="EMBL" id="CP126981">
    <property type="protein sequence ID" value="WIM87899.1"/>
    <property type="molecule type" value="Genomic_DNA"/>
</dbReference>
<accession>A0ABY8VYM8</accession>
<gene>
    <name evidence="1" type="ORF">PT015_24290</name>
</gene>
<dbReference type="Proteomes" id="UP001236585">
    <property type="component" value="Chromosome"/>
</dbReference>
<organism evidence="1 2">
    <name type="scientific">Candidatus Mycobacterium wuenschmannii</name>
    <dbReference type="NCBI Taxonomy" id="3027808"/>
    <lineage>
        <taxon>Bacteria</taxon>
        <taxon>Bacillati</taxon>
        <taxon>Actinomycetota</taxon>
        <taxon>Actinomycetes</taxon>
        <taxon>Mycobacteriales</taxon>
        <taxon>Mycobacteriaceae</taxon>
        <taxon>Mycobacterium</taxon>
    </lineage>
</organism>
<keyword evidence="2" id="KW-1185">Reference proteome</keyword>
<sequence>MSDWVEWLKRLQRRNCRTSRQRGKDRPIQRSFQSYFLPFAPDFGARWLSAEAAAVFDALLVRPSRSTFEAALAAFALVFLPAITITSFRHLRSGLEAPPLRLSILFVSS</sequence>
<reference evidence="1 2" key="1">
    <citation type="journal article" date="2023" name="Microbiol. Resour. Announc.">
        <title>Complete Genome Sequence of Mycobacterium wuenschmanii, a novel Nontuberculous Mycobacterium Isolated from a captive population of Amazon Milk Frogs.</title>
        <authorList>
            <person name="Hicks J."/>
            <person name="Zeineldin M."/>
            <person name="Ward H."/>
            <person name="Wuenschmann A."/>
            <person name="Camp P."/>
            <person name="Farrell D."/>
            <person name="Lehman K."/>
            <person name="Thacker T."/>
            <person name="Cuthbert E."/>
        </authorList>
    </citation>
    <scope>NUCLEOTIDE SEQUENCE [LARGE SCALE GENOMIC DNA]</scope>
    <source>
        <strain evidence="1 2">Wuenschmanii</strain>
    </source>
</reference>